<accession>A0ABW9FVK7</accession>
<dbReference type="RefSeq" id="WP_348605475.1">
    <property type="nucleotide sequence ID" value="NZ_CP157276.1"/>
</dbReference>
<dbReference type="Proteomes" id="UP001629744">
    <property type="component" value="Unassembled WGS sequence"/>
</dbReference>
<evidence type="ECO:0000313" key="2">
    <source>
        <dbReference type="EMBL" id="MFM1729502.1"/>
    </source>
</evidence>
<proteinExistence type="predicted"/>
<evidence type="ECO:0008006" key="4">
    <source>
        <dbReference type="Google" id="ProtNLM"/>
    </source>
</evidence>
<organism evidence="2 3">
    <name type="scientific">Prescottella soli</name>
    <dbReference type="NCBI Taxonomy" id="1543852"/>
    <lineage>
        <taxon>Bacteria</taxon>
        <taxon>Bacillati</taxon>
        <taxon>Actinomycetota</taxon>
        <taxon>Actinomycetes</taxon>
        <taxon>Mycobacteriales</taxon>
        <taxon>Nocardiaceae</taxon>
        <taxon>Prescottella</taxon>
    </lineage>
</organism>
<sequence>MPAPHARCRRAAASVGLAAVGVVSSFALVGCASDTSTAEPAASAAESTSAAAAPGSGECAQASRYGDEGRLRGREWLLAYKQAPSASGVTLIRCHYVHEPSGDGDAPIDVMAGDLVPPPSVVTDGGEVQRILVSLPDSTDPSLWRCPMTIVADFDEYAVLDPTGTTVARFQTSEGGNGCGMFRVIPSE</sequence>
<keyword evidence="3" id="KW-1185">Reference proteome</keyword>
<protein>
    <recommendedName>
        <fullName evidence="4">Lipoprotein</fullName>
    </recommendedName>
</protein>
<dbReference type="EMBL" id="JBDLNU010000003">
    <property type="protein sequence ID" value="MFM1729502.1"/>
    <property type="molecule type" value="Genomic_DNA"/>
</dbReference>
<reference evidence="2 3" key="1">
    <citation type="submission" date="2023-11" db="EMBL/GenBank/DDBJ databases">
        <authorList>
            <person name="Val-Calvo J."/>
            <person name="Scortti M."/>
            <person name="Vazquez-Boland J."/>
        </authorList>
    </citation>
    <scope>NUCLEOTIDE SEQUENCE [LARGE SCALE GENOMIC DNA]</scope>
    <source>
        <strain evidence="2 3">DSM 46662</strain>
    </source>
</reference>
<feature type="signal peptide" evidence="1">
    <location>
        <begin position="1"/>
        <end position="27"/>
    </location>
</feature>
<evidence type="ECO:0000313" key="3">
    <source>
        <dbReference type="Proteomes" id="UP001629744"/>
    </source>
</evidence>
<name>A0ABW9FVK7_9NOCA</name>
<gene>
    <name evidence="2" type="ORF">ABEU19_003012</name>
</gene>
<dbReference type="PROSITE" id="PS51257">
    <property type="entry name" value="PROKAR_LIPOPROTEIN"/>
    <property type="match status" value="1"/>
</dbReference>
<evidence type="ECO:0000256" key="1">
    <source>
        <dbReference type="SAM" id="SignalP"/>
    </source>
</evidence>
<feature type="chain" id="PRO_5047071482" description="Lipoprotein" evidence="1">
    <location>
        <begin position="28"/>
        <end position="188"/>
    </location>
</feature>
<comment type="caution">
    <text evidence="2">The sequence shown here is derived from an EMBL/GenBank/DDBJ whole genome shotgun (WGS) entry which is preliminary data.</text>
</comment>
<keyword evidence="1" id="KW-0732">Signal</keyword>